<keyword evidence="1" id="KW-0732">Signal</keyword>
<gene>
    <name evidence="2" type="ORF">E6C50_01640</name>
</gene>
<reference evidence="2 3" key="1">
    <citation type="submission" date="2019-04" db="EMBL/GenBank/DDBJ databases">
        <title>Flavobacterium sp. nov. isolated from construction timber.</title>
        <authorList>
            <person name="Lin S.-Y."/>
            <person name="Chang C.-T."/>
            <person name="Young C.-C."/>
        </authorList>
    </citation>
    <scope>NUCLEOTIDE SEQUENCE [LARGE SCALE GENOMIC DNA]</scope>
    <source>
        <strain evidence="2 3">CC-CTC003</strain>
    </source>
</reference>
<dbReference type="RefSeq" id="WP_136401461.1">
    <property type="nucleotide sequence ID" value="NZ_SSNZ01000001.1"/>
</dbReference>
<accession>A0A4V3W8X4</accession>
<dbReference type="NCBIfam" id="NF047539">
    <property type="entry name" value="XAC2610_fam"/>
    <property type="match status" value="1"/>
</dbReference>
<evidence type="ECO:0000313" key="3">
    <source>
        <dbReference type="Proteomes" id="UP000307507"/>
    </source>
</evidence>
<dbReference type="EMBL" id="SSNZ01000001">
    <property type="protein sequence ID" value="THF52936.1"/>
    <property type="molecule type" value="Genomic_DNA"/>
</dbReference>
<organism evidence="2 3">
    <name type="scientific">Flavobacterium supellecticarium</name>
    <dbReference type="NCBI Taxonomy" id="2565924"/>
    <lineage>
        <taxon>Bacteria</taxon>
        <taxon>Pseudomonadati</taxon>
        <taxon>Bacteroidota</taxon>
        <taxon>Flavobacteriia</taxon>
        <taxon>Flavobacteriales</taxon>
        <taxon>Flavobacteriaceae</taxon>
        <taxon>Flavobacterium</taxon>
    </lineage>
</organism>
<evidence type="ECO:0000313" key="2">
    <source>
        <dbReference type="EMBL" id="THF52936.1"/>
    </source>
</evidence>
<sequence>MNRTYNMKPLYSILFLLFTGSLFSQTTFKVDNFSKQYYGKMFIADTSEVFSPGWIAIYDQKTNKQLIKVKSEELTFSLHNGKVLANIKELPYGEQSQILYEDYNFDGVKDFAIMDGQFSCYHGPSFKIYLATTAGFQYNADFTRLAQEYCGMFQIDSKEKRISTMTKSGCCWHQFSEFKVRNNKPYPIKIIEEGMDPSGILWDYTEQKWTNGKMLQTKYQVLDEERTYDKVLLSFEFENKKKMKILNSGTLLYYVFTDVNNKIELLYHDTFTYSKAENSLKFVNHNTEYTIYDTKIVIKTPNKTYEMKAANNTKYGTLATFKKQEVNNVIP</sequence>
<protein>
    <submittedName>
        <fullName evidence="2">Uncharacterized protein</fullName>
    </submittedName>
</protein>
<dbReference type="AlphaFoldDB" id="A0A4V3W8X4"/>
<proteinExistence type="predicted"/>
<feature type="chain" id="PRO_5020575647" evidence="1">
    <location>
        <begin position="25"/>
        <end position="331"/>
    </location>
</feature>
<evidence type="ECO:0000256" key="1">
    <source>
        <dbReference type="SAM" id="SignalP"/>
    </source>
</evidence>
<comment type="caution">
    <text evidence="2">The sequence shown here is derived from an EMBL/GenBank/DDBJ whole genome shotgun (WGS) entry which is preliminary data.</text>
</comment>
<feature type="signal peptide" evidence="1">
    <location>
        <begin position="1"/>
        <end position="24"/>
    </location>
</feature>
<dbReference type="OrthoDB" id="5993839at2"/>
<dbReference type="InterPro" id="IPR058087">
    <property type="entry name" value="XAC2610_dom"/>
</dbReference>
<name>A0A4V3W8X4_9FLAO</name>
<dbReference type="Proteomes" id="UP000307507">
    <property type="component" value="Unassembled WGS sequence"/>
</dbReference>
<keyword evidence="3" id="KW-1185">Reference proteome</keyword>